<comment type="similarity">
    <text evidence="1">Belongs to the AB hydrolase superfamily. Lipase family.</text>
</comment>
<evidence type="ECO:0000313" key="4">
    <source>
        <dbReference type="Proteomes" id="UP001239445"/>
    </source>
</evidence>
<dbReference type="PANTHER" id="PTHR34853">
    <property type="match status" value="1"/>
</dbReference>
<accession>A0AAJ0B3Z0</accession>
<dbReference type="GO" id="GO:0016042">
    <property type="term" value="P:lipid catabolic process"/>
    <property type="evidence" value="ECO:0007669"/>
    <property type="project" value="UniProtKB-UniRule"/>
</dbReference>
<dbReference type="Proteomes" id="UP001239445">
    <property type="component" value="Unassembled WGS sequence"/>
</dbReference>
<evidence type="ECO:0000313" key="3">
    <source>
        <dbReference type="EMBL" id="KAK1750349.1"/>
    </source>
</evidence>
<protein>
    <submittedName>
        <fullName evidence="3">Alpha/Beta hydrolase protein</fullName>
    </submittedName>
</protein>
<keyword evidence="3" id="KW-0378">Hydrolase</keyword>
<dbReference type="PANTHER" id="PTHR34853:SF1">
    <property type="entry name" value="LIPASE 5"/>
    <property type="match status" value="1"/>
</dbReference>
<dbReference type="PIRSF" id="PIRSF029171">
    <property type="entry name" value="Esterase_LipA"/>
    <property type="match status" value="1"/>
</dbReference>
<dbReference type="InterPro" id="IPR000073">
    <property type="entry name" value="AB_hydrolase_1"/>
</dbReference>
<sequence length="464" mass="49407">MSKTGFTLCNAQCQGLAQAGAAYEATAHADPTASFYKVPSNFSTSLAPGLLLRVEQATSMVNYSVPSGLTMSRILYTTKDLNGTTIPASAYILWPYQPLALPAGKGYPLVAWAHGTSGQFGKCSPSNYHNLQYHFMAPFVLAMHGMVVVAPDYAGLGVDTLPSGQTISHPWLASPAHANDLAYAIAGARAAFPSVLKPKGPFVAMGHSQGGGAAWAFAERQVSKPVDGYLGTVAIAPITRIFSQYELALSNTSLPFAPLTLALSATLVASVTAVYPAYNFSGMTDISRDRWLNVLKPIQGCFPTSVLVFSDLNLTQLVQPGWEKAETVQQFANRTAIGGAKFKGPMLVIGGGLDTVVSVDGIKTVVNATCSAIKGPGPKGVATESLEMVTYETANHFPQIQASQSKWLEWVKDRFMGAAAPKAGCTSSSIAGLRSEFTFQTPLPNFLEDWVDPNLQTEGWKYFL</sequence>
<evidence type="ECO:0000259" key="2">
    <source>
        <dbReference type="Pfam" id="PF12697"/>
    </source>
</evidence>
<dbReference type="AlphaFoldDB" id="A0AAJ0B3Z0"/>
<dbReference type="InterPro" id="IPR005152">
    <property type="entry name" value="Lipase_secreted"/>
</dbReference>
<name>A0AAJ0B3Z0_9PEZI</name>
<dbReference type="Gene3D" id="3.40.50.1820">
    <property type="entry name" value="alpha/beta hydrolase"/>
    <property type="match status" value="2"/>
</dbReference>
<gene>
    <name evidence="3" type="ORF">QBC47DRAFT_438663</name>
</gene>
<feature type="domain" description="AB hydrolase-1" evidence="2">
    <location>
        <begin position="114"/>
        <end position="299"/>
    </location>
</feature>
<keyword evidence="4" id="KW-1185">Reference proteome</keyword>
<dbReference type="GO" id="GO:0004806">
    <property type="term" value="F:triacylglycerol lipase activity"/>
    <property type="evidence" value="ECO:0007669"/>
    <property type="project" value="UniProtKB-UniRule"/>
</dbReference>
<proteinExistence type="inferred from homology"/>
<dbReference type="SUPFAM" id="SSF53474">
    <property type="entry name" value="alpha/beta-Hydrolases"/>
    <property type="match status" value="1"/>
</dbReference>
<reference evidence="3" key="1">
    <citation type="submission" date="2023-06" db="EMBL/GenBank/DDBJ databases">
        <title>Genome-scale phylogeny and comparative genomics of the fungal order Sordariales.</title>
        <authorList>
            <consortium name="Lawrence Berkeley National Laboratory"/>
            <person name="Hensen N."/>
            <person name="Bonometti L."/>
            <person name="Westerberg I."/>
            <person name="Brannstrom I.O."/>
            <person name="Guillou S."/>
            <person name="Cros-Aarteil S."/>
            <person name="Calhoun S."/>
            <person name="Haridas S."/>
            <person name="Kuo A."/>
            <person name="Mondo S."/>
            <person name="Pangilinan J."/>
            <person name="Riley R."/>
            <person name="Labutti K."/>
            <person name="Andreopoulos B."/>
            <person name="Lipzen A."/>
            <person name="Chen C."/>
            <person name="Yanf M."/>
            <person name="Daum C."/>
            <person name="Ng V."/>
            <person name="Clum A."/>
            <person name="Steindorff A."/>
            <person name="Ohm R."/>
            <person name="Martin F."/>
            <person name="Silar P."/>
            <person name="Natvig D."/>
            <person name="Lalanne C."/>
            <person name="Gautier V."/>
            <person name="Ament-Velasquez S.L."/>
            <person name="Kruys A."/>
            <person name="Hutchinson M.I."/>
            <person name="Powell A.J."/>
            <person name="Barry K."/>
            <person name="Miller A.N."/>
            <person name="Grigoriev I.V."/>
            <person name="Debuchy R."/>
            <person name="Gladieux P."/>
            <person name="Thoren M.H."/>
            <person name="Johannesson H."/>
        </authorList>
    </citation>
    <scope>NUCLEOTIDE SEQUENCE</scope>
    <source>
        <strain evidence="3">PSN4</strain>
    </source>
</reference>
<dbReference type="InterPro" id="IPR029058">
    <property type="entry name" value="AB_hydrolase_fold"/>
</dbReference>
<dbReference type="Pfam" id="PF12697">
    <property type="entry name" value="Abhydrolase_6"/>
    <property type="match status" value="1"/>
</dbReference>
<dbReference type="EMBL" id="MU839847">
    <property type="protein sequence ID" value="KAK1750349.1"/>
    <property type="molecule type" value="Genomic_DNA"/>
</dbReference>
<organism evidence="3 4">
    <name type="scientific">Echria macrotheca</name>
    <dbReference type="NCBI Taxonomy" id="438768"/>
    <lineage>
        <taxon>Eukaryota</taxon>
        <taxon>Fungi</taxon>
        <taxon>Dikarya</taxon>
        <taxon>Ascomycota</taxon>
        <taxon>Pezizomycotina</taxon>
        <taxon>Sordariomycetes</taxon>
        <taxon>Sordariomycetidae</taxon>
        <taxon>Sordariales</taxon>
        <taxon>Schizotheciaceae</taxon>
        <taxon>Echria</taxon>
    </lineage>
</organism>
<evidence type="ECO:0000256" key="1">
    <source>
        <dbReference type="PIRNR" id="PIRNR029171"/>
    </source>
</evidence>
<comment type="caution">
    <text evidence="3">The sequence shown here is derived from an EMBL/GenBank/DDBJ whole genome shotgun (WGS) entry which is preliminary data.</text>
</comment>